<dbReference type="InterPro" id="IPR052164">
    <property type="entry name" value="Anthracycline_SecMetBiosynth"/>
</dbReference>
<keyword evidence="3" id="KW-1185">Reference proteome</keyword>
<evidence type="ECO:0000313" key="2">
    <source>
        <dbReference type="EMBL" id="TQM01346.1"/>
    </source>
</evidence>
<organism evidence="2 3">
    <name type="scientific">Actinoallomurus bryophytorum</name>
    <dbReference type="NCBI Taxonomy" id="1490222"/>
    <lineage>
        <taxon>Bacteria</taxon>
        <taxon>Bacillati</taxon>
        <taxon>Actinomycetota</taxon>
        <taxon>Actinomycetes</taxon>
        <taxon>Streptosporangiales</taxon>
        <taxon>Thermomonosporaceae</taxon>
        <taxon>Actinoallomurus</taxon>
    </lineage>
</organism>
<gene>
    <name evidence="2" type="ORF">FB559_7103</name>
</gene>
<dbReference type="Gene3D" id="3.10.180.10">
    <property type="entry name" value="2,3-Dihydroxybiphenyl 1,2-Dioxygenase, domain 1"/>
    <property type="match status" value="2"/>
</dbReference>
<dbReference type="EMBL" id="VFOZ01000001">
    <property type="protein sequence ID" value="TQM01346.1"/>
    <property type="molecule type" value="Genomic_DNA"/>
</dbReference>
<evidence type="ECO:0000313" key="3">
    <source>
        <dbReference type="Proteomes" id="UP000316096"/>
    </source>
</evidence>
<reference evidence="2 3" key="1">
    <citation type="submission" date="2019-06" db="EMBL/GenBank/DDBJ databases">
        <title>Sequencing the genomes of 1000 actinobacteria strains.</title>
        <authorList>
            <person name="Klenk H.-P."/>
        </authorList>
    </citation>
    <scope>NUCLEOTIDE SEQUENCE [LARGE SCALE GENOMIC DNA]</scope>
    <source>
        <strain evidence="2 3">DSM 102200</strain>
    </source>
</reference>
<comment type="caution">
    <text evidence="2">The sequence shown here is derived from an EMBL/GenBank/DDBJ whole genome shotgun (WGS) entry which is preliminary data.</text>
</comment>
<sequence>MVRPSGAVHQGEIMTRLTVNHPNGSPCWVDLDVPDLRKAMDFYTALFGWEINEGPPEAGGYSMCLLDGAPVAALSPAQDPDAGSFRWTVYFAADDLAATVKLVGDNGGSVVMAPMDVMGQGRMAIAEDPSGATFGLWQGQAHTGAQVVGEPDSMCWTELSAPDGESARAFYSAVLERPVVDMGVPGFDYATVKVGDDDVAGVWGVPGEPARWTIYFAVDDADAAVARATAAGGGVVREPQDSPYGRFAIVADPFGATLAVMRLPGS</sequence>
<dbReference type="Proteomes" id="UP000316096">
    <property type="component" value="Unassembled WGS sequence"/>
</dbReference>
<dbReference type="SUPFAM" id="SSF54593">
    <property type="entry name" value="Glyoxalase/Bleomycin resistance protein/Dihydroxybiphenyl dioxygenase"/>
    <property type="match status" value="2"/>
</dbReference>
<dbReference type="AlphaFoldDB" id="A0A543CW57"/>
<dbReference type="InterPro" id="IPR004360">
    <property type="entry name" value="Glyas_Fos-R_dOase_dom"/>
</dbReference>
<dbReference type="InterPro" id="IPR029068">
    <property type="entry name" value="Glyas_Bleomycin-R_OHBP_Dase"/>
</dbReference>
<dbReference type="PROSITE" id="PS51819">
    <property type="entry name" value="VOC"/>
    <property type="match status" value="2"/>
</dbReference>
<proteinExistence type="predicted"/>
<dbReference type="PANTHER" id="PTHR33993:SF14">
    <property type="entry name" value="GB|AAF24581.1"/>
    <property type="match status" value="1"/>
</dbReference>
<feature type="domain" description="VOC" evidence="1">
    <location>
        <begin position="153"/>
        <end position="263"/>
    </location>
</feature>
<feature type="domain" description="VOC" evidence="1">
    <location>
        <begin position="25"/>
        <end position="139"/>
    </location>
</feature>
<protein>
    <recommendedName>
        <fullName evidence="1">VOC domain-containing protein</fullName>
    </recommendedName>
</protein>
<evidence type="ECO:0000259" key="1">
    <source>
        <dbReference type="PROSITE" id="PS51819"/>
    </source>
</evidence>
<accession>A0A543CW57</accession>
<dbReference type="PANTHER" id="PTHR33993">
    <property type="entry name" value="GLYOXALASE-RELATED"/>
    <property type="match status" value="1"/>
</dbReference>
<name>A0A543CW57_9ACTN</name>
<dbReference type="InterPro" id="IPR037523">
    <property type="entry name" value="VOC_core"/>
</dbReference>
<dbReference type="CDD" id="cd07247">
    <property type="entry name" value="SgaA_N_like"/>
    <property type="match status" value="1"/>
</dbReference>
<dbReference type="Pfam" id="PF00903">
    <property type="entry name" value="Glyoxalase"/>
    <property type="match status" value="2"/>
</dbReference>